<feature type="repeat" description="ANK" evidence="3">
    <location>
        <begin position="57"/>
        <end position="89"/>
    </location>
</feature>
<sequence>MGNDSAVDALLKHWPEDVLKVDRMKRSVLWHAACGNSEHIMRALIKAGAPLGMVDDRGFAPIHVAALLGNDASLRVLMQEGANINLPLDDGFNLPPIQLAVTHRQTASLEILLKARAQLSHACLPNLSFHLFYMAIANGSMRMAYRIWQEVEDPFNTYKRVPLDLDWHPACIVNMVREEPLVPCWMCIHRRRIFEMMEGLGGPAMYLREGGYQRGDFVDHERFKPRELLEQPTFEWSRGNRLTEFVFKLGGH</sequence>
<dbReference type="Gene3D" id="1.25.40.20">
    <property type="entry name" value="Ankyrin repeat-containing domain"/>
    <property type="match status" value="1"/>
</dbReference>
<evidence type="ECO:0000313" key="4">
    <source>
        <dbReference type="EMBL" id="KAK8028924.1"/>
    </source>
</evidence>
<gene>
    <name evidence="4" type="ORF">PG991_005980</name>
</gene>
<comment type="caution">
    <text evidence="4">The sequence shown here is derived from an EMBL/GenBank/DDBJ whole genome shotgun (WGS) entry which is preliminary data.</text>
</comment>
<reference evidence="4 5" key="1">
    <citation type="submission" date="2023-01" db="EMBL/GenBank/DDBJ databases">
        <title>Analysis of 21 Apiospora genomes using comparative genomics revels a genus with tremendous synthesis potential of carbohydrate active enzymes and secondary metabolites.</title>
        <authorList>
            <person name="Sorensen T."/>
        </authorList>
    </citation>
    <scope>NUCLEOTIDE SEQUENCE [LARGE SCALE GENOMIC DNA]</scope>
    <source>
        <strain evidence="4 5">CBS 20057</strain>
    </source>
</reference>
<accession>A0ABR1SAT1</accession>
<evidence type="ECO:0000256" key="3">
    <source>
        <dbReference type="PROSITE-ProRule" id="PRU00023"/>
    </source>
</evidence>
<keyword evidence="1" id="KW-0677">Repeat</keyword>
<dbReference type="InterPro" id="IPR002110">
    <property type="entry name" value="Ankyrin_rpt"/>
</dbReference>
<evidence type="ECO:0000256" key="2">
    <source>
        <dbReference type="ARBA" id="ARBA00023043"/>
    </source>
</evidence>
<dbReference type="Proteomes" id="UP001396898">
    <property type="component" value="Unassembled WGS sequence"/>
</dbReference>
<dbReference type="PROSITE" id="PS50297">
    <property type="entry name" value="ANK_REP_REGION"/>
    <property type="match status" value="1"/>
</dbReference>
<name>A0ABR1SAT1_9PEZI</name>
<proteinExistence type="predicted"/>
<dbReference type="EMBL" id="JAQQWI010000007">
    <property type="protein sequence ID" value="KAK8028924.1"/>
    <property type="molecule type" value="Genomic_DNA"/>
</dbReference>
<dbReference type="PANTHER" id="PTHR24171">
    <property type="entry name" value="ANKYRIN REPEAT DOMAIN-CONTAINING PROTEIN 39-RELATED"/>
    <property type="match status" value="1"/>
</dbReference>
<dbReference type="PROSITE" id="PS50088">
    <property type="entry name" value="ANK_REPEAT"/>
    <property type="match status" value="1"/>
</dbReference>
<dbReference type="SUPFAM" id="SSF48403">
    <property type="entry name" value="Ankyrin repeat"/>
    <property type="match status" value="1"/>
</dbReference>
<evidence type="ECO:0000313" key="5">
    <source>
        <dbReference type="Proteomes" id="UP001396898"/>
    </source>
</evidence>
<dbReference type="InterPro" id="IPR036770">
    <property type="entry name" value="Ankyrin_rpt-contain_sf"/>
</dbReference>
<organism evidence="4 5">
    <name type="scientific">Apiospora marii</name>
    <dbReference type="NCBI Taxonomy" id="335849"/>
    <lineage>
        <taxon>Eukaryota</taxon>
        <taxon>Fungi</taxon>
        <taxon>Dikarya</taxon>
        <taxon>Ascomycota</taxon>
        <taxon>Pezizomycotina</taxon>
        <taxon>Sordariomycetes</taxon>
        <taxon>Xylariomycetidae</taxon>
        <taxon>Amphisphaeriales</taxon>
        <taxon>Apiosporaceae</taxon>
        <taxon>Apiospora</taxon>
    </lineage>
</organism>
<keyword evidence="2 3" id="KW-0040">ANK repeat</keyword>
<dbReference type="Pfam" id="PF12796">
    <property type="entry name" value="Ank_2"/>
    <property type="match status" value="1"/>
</dbReference>
<protein>
    <submittedName>
        <fullName evidence="4">Ankyrin repeat protein</fullName>
    </submittedName>
</protein>
<dbReference type="PANTHER" id="PTHR24171:SF8">
    <property type="entry name" value="BRCA1-ASSOCIATED RING DOMAIN PROTEIN 1"/>
    <property type="match status" value="1"/>
</dbReference>
<dbReference type="SMART" id="SM00248">
    <property type="entry name" value="ANK"/>
    <property type="match status" value="3"/>
</dbReference>
<evidence type="ECO:0000256" key="1">
    <source>
        <dbReference type="ARBA" id="ARBA00022737"/>
    </source>
</evidence>
<keyword evidence="5" id="KW-1185">Reference proteome</keyword>